<comment type="subcellular location">
    <subcellularLocation>
        <location evidence="1">Nucleus</location>
    </subcellularLocation>
</comment>
<evidence type="ECO:0000313" key="5">
    <source>
        <dbReference type="EMBL" id="EOY10374.1"/>
    </source>
</evidence>
<feature type="region of interest" description="Disordered" evidence="3">
    <location>
        <begin position="215"/>
        <end position="252"/>
    </location>
</feature>
<dbReference type="Gramene" id="EOY10374">
    <property type="protein sequence ID" value="EOY10374"/>
    <property type="gene ID" value="TCM_025743"/>
</dbReference>
<dbReference type="Gene3D" id="2.40.50.40">
    <property type="match status" value="1"/>
</dbReference>
<sequence length="381" mass="41537">MKKKKKEKKKKIMKAKKKKGLSLMMGSLRLKLFAVKGFERVSFSISSNGRGWPETANTWEPLENLQSCSDVIDAFEESLRSGKQNRKRKRKYGGPHTQSKKKQPRSSATTYNATGLEVSVVDKSLSLVPLDNSGIADLAASSPVTVSAREGETNGSANNVKVANRVKENGSANGSKQIDERKDENDYDTKLSELKGAISSNGVNADKLAMRFQEGKASESDGLANGLQKVDRGESVHSDRRTGAKRRKSGSVKRFKQDLVSSGPNLTPNATPNIHVGYAIADAQIGIEGLGLTADGLSHRPQIDNSVNVPVISKILKPVGFSASVSDNIQDVSVTFLAISRSDGKEVMVDNRYLKANNPLLLINFYEQHLKPHKELGMVSW</sequence>
<reference evidence="5 6" key="1">
    <citation type="journal article" date="2013" name="Genome Biol.">
        <title>The genome sequence of the most widely cultivated cacao type and its use to identify candidate genes regulating pod color.</title>
        <authorList>
            <person name="Motamayor J.C."/>
            <person name="Mockaitis K."/>
            <person name="Schmutz J."/>
            <person name="Haiminen N."/>
            <person name="Iii D.L."/>
            <person name="Cornejo O."/>
            <person name="Findley S.D."/>
            <person name="Zheng P."/>
            <person name="Utro F."/>
            <person name="Royaert S."/>
            <person name="Saski C."/>
            <person name="Jenkins J."/>
            <person name="Podicheti R."/>
            <person name="Zhao M."/>
            <person name="Scheffler B.E."/>
            <person name="Stack J.C."/>
            <person name="Feltus F.A."/>
            <person name="Mustiga G.M."/>
            <person name="Amores F."/>
            <person name="Phillips W."/>
            <person name="Marelli J.P."/>
            <person name="May G.D."/>
            <person name="Shapiro H."/>
            <person name="Ma J."/>
            <person name="Bustamante C.D."/>
            <person name="Schnell R.J."/>
            <person name="Main D."/>
            <person name="Gilbert D."/>
            <person name="Parida L."/>
            <person name="Kuhn D.N."/>
        </authorList>
    </citation>
    <scope>NUCLEOTIDE SEQUENCE [LARGE SCALE GENOMIC DNA]</scope>
    <source>
        <strain evidence="6">cv. Matina 1-6</strain>
    </source>
</reference>
<feature type="domain" description="Chromo shadow" evidence="4">
    <location>
        <begin position="301"/>
        <end position="375"/>
    </location>
</feature>
<gene>
    <name evidence="5" type="ORF">TCM_025743</name>
</gene>
<dbReference type="AlphaFoldDB" id="A0A061F785"/>
<feature type="region of interest" description="Disordered" evidence="3">
    <location>
        <begin position="79"/>
        <end position="111"/>
    </location>
</feature>
<evidence type="ECO:0000256" key="2">
    <source>
        <dbReference type="ARBA" id="ARBA00023242"/>
    </source>
</evidence>
<dbReference type="InterPro" id="IPR023780">
    <property type="entry name" value="Chromo_domain"/>
</dbReference>
<evidence type="ECO:0000256" key="1">
    <source>
        <dbReference type="ARBA" id="ARBA00004123"/>
    </source>
</evidence>
<dbReference type="InterPro" id="IPR016197">
    <property type="entry name" value="Chromo-like_dom_sf"/>
</dbReference>
<dbReference type="InterPro" id="IPR008251">
    <property type="entry name" value="Chromo_shadow_dom"/>
</dbReference>
<evidence type="ECO:0000259" key="4">
    <source>
        <dbReference type="SMART" id="SM00300"/>
    </source>
</evidence>
<accession>A0A061F785</accession>
<dbReference type="Pfam" id="PF00385">
    <property type="entry name" value="Chromo"/>
    <property type="match status" value="1"/>
</dbReference>
<dbReference type="PANTHER" id="PTHR47240">
    <property type="entry name" value="CHROMO DOMAIN-CONTAINING PROTEIN LHP1"/>
    <property type="match status" value="1"/>
</dbReference>
<feature type="compositionally biased region" description="Basic residues" evidence="3">
    <location>
        <begin position="243"/>
        <end position="252"/>
    </location>
</feature>
<name>A0A061F785_THECC</name>
<dbReference type="InterPro" id="IPR044251">
    <property type="entry name" value="LHP1-like"/>
</dbReference>
<dbReference type="CDD" id="cd00024">
    <property type="entry name" value="CD_CSD"/>
    <property type="match status" value="1"/>
</dbReference>
<dbReference type="Proteomes" id="UP000026915">
    <property type="component" value="Chromosome 5"/>
</dbReference>
<dbReference type="GO" id="GO:0031507">
    <property type="term" value="P:heterochromatin formation"/>
    <property type="evidence" value="ECO:0007669"/>
    <property type="project" value="InterPro"/>
</dbReference>
<dbReference type="GO" id="GO:0005634">
    <property type="term" value="C:nucleus"/>
    <property type="evidence" value="ECO:0007669"/>
    <property type="project" value="UniProtKB-SubCell"/>
</dbReference>
<evidence type="ECO:0000256" key="3">
    <source>
        <dbReference type="SAM" id="MobiDB-lite"/>
    </source>
</evidence>
<feature type="region of interest" description="Disordered" evidence="3">
    <location>
        <begin position="147"/>
        <end position="186"/>
    </location>
</feature>
<protein>
    <submittedName>
        <fullName evidence="5">Chromodomain protein, putative isoform 3</fullName>
    </submittedName>
</protein>
<keyword evidence="6" id="KW-1185">Reference proteome</keyword>
<proteinExistence type="predicted"/>
<dbReference type="EMBL" id="CM001883">
    <property type="protein sequence ID" value="EOY10374.1"/>
    <property type="molecule type" value="Genomic_DNA"/>
</dbReference>
<evidence type="ECO:0000313" key="6">
    <source>
        <dbReference type="Proteomes" id="UP000026915"/>
    </source>
</evidence>
<feature type="compositionally biased region" description="Basic and acidic residues" evidence="3">
    <location>
        <begin position="229"/>
        <end position="242"/>
    </location>
</feature>
<keyword evidence="2" id="KW-0539">Nucleus</keyword>
<organism evidence="5 6">
    <name type="scientific">Theobroma cacao</name>
    <name type="common">Cacao</name>
    <name type="synonym">Cocoa</name>
    <dbReference type="NCBI Taxonomy" id="3641"/>
    <lineage>
        <taxon>Eukaryota</taxon>
        <taxon>Viridiplantae</taxon>
        <taxon>Streptophyta</taxon>
        <taxon>Embryophyta</taxon>
        <taxon>Tracheophyta</taxon>
        <taxon>Spermatophyta</taxon>
        <taxon>Magnoliopsida</taxon>
        <taxon>eudicotyledons</taxon>
        <taxon>Gunneridae</taxon>
        <taxon>Pentapetalae</taxon>
        <taxon>rosids</taxon>
        <taxon>malvids</taxon>
        <taxon>Malvales</taxon>
        <taxon>Malvaceae</taxon>
        <taxon>Byttnerioideae</taxon>
        <taxon>Theobroma</taxon>
    </lineage>
</organism>
<dbReference type="SUPFAM" id="SSF54160">
    <property type="entry name" value="Chromo domain-like"/>
    <property type="match status" value="1"/>
</dbReference>
<dbReference type="PANTHER" id="PTHR47240:SF2">
    <property type="entry name" value="CHROMO DOMAIN-CONTAINING PROTEIN LHP1"/>
    <property type="match status" value="1"/>
</dbReference>
<feature type="compositionally biased region" description="Basic residues" evidence="3">
    <location>
        <begin position="83"/>
        <end position="104"/>
    </location>
</feature>
<dbReference type="SMART" id="SM00300">
    <property type="entry name" value="ChSh"/>
    <property type="match status" value="1"/>
</dbReference>
<feature type="compositionally biased region" description="Basic and acidic residues" evidence="3">
    <location>
        <begin position="177"/>
        <end position="186"/>
    </location>
</feature>